<evidence type="ECO:0000313" key="1">
    <source>
        <dbReference type="EMBL" id="CAF0912415.1"/>
    </source>
</evidence>
<gene>
    <name evidence="1" type="ORF">OXX778_LOCUS11972</name>
</gene>
<name>A0A814AB29_9BILA</name>
<keyword evidence="2" id="KW-1185">Reference proteome</keyword>
<dbReference type="AlphaFoldDB" id="A0A814AB29"/>
<protein>
    <submittedName>
        <fullName evidence="1">Uncharacterized protein</fullName>
    </submittedName>
</protein>
<accession>A0A814AB29</accession>
<dbReference type="EMBL" id="CAJNOC010002099">
    <property type="protein sequence ID" value="CAF0912415.1"/>
    <property type="molecule type" value="Genomic_DNA"/>
</dbReference>
<comment type="caution">
    <text evidence="1">The sequence shown here is derived from an EMBL/GenBank/DDBJ whole genome shotgun (WGS) entry which is preliminary data.</text>
</comment>
<dbReference type="Proteomes" id="UP000663879">
    <property type="component" value="Unassembled WGS sequence"/>
</dbReference>
<evidence type="ECO:0000313" key="2">
    <source>
        <dbReference type="Proteomes" id="UP000663879"/>
    </source>
</evidence>
<organism evidence="1 2">
    <name type="scientific">Brachionus calyciflorus</name>
    <dbReference type="NCBI Taxonomy" id="104777"/>
    <lineage>
        <taxon>Eukaryota</taxon>
        <taxon>Metazoa</taxon>
        <taxon>Spiralia</taxon>
        <taxon>Gnathifera</taxon>
        <taxon>Rotifera</taxon>
        <taxon>Eurotatoria</taxon>
        <taxon>Monogononta</taxon>
        <taxon>Pseudotrocha</taxon>
        <taxon>Ploima</taxon>
        <taxon>Brachionidae</taxon>
        <taxon>Brachionus</taxon>
    </lineage>
</organism>
<proteinExistence type="predicted"/>
<sequence>MELFTLKVNEGFKNKTTGSKIENLRKKKKCSTNFLSCYAICRHCNSKGLRYEFVLENKPDQSELFVKIKVKRKGEHNHEKKAQIRDKEEREKIAQDIKYYGGSTEAYLDNRISEEDLYSNMMFIATNQYLETAQTSKVINGFVRELTIFSEFSFVIHLEEQIKAIELILPEYRILNLDATGSLVRIVVRSIGLERSQSLIVSEMVSSRQDSLQLERFYRLIRNDYCLVFPSKSLKFRFIVCHFSWAEIRASLRAFNNDTVLDYSNRIFDVKSVIF</sequence>
<reference evidence="1" key="1">
    <citation type="submission" date="2021-02" db="EMBL/GenBank/DDBJ databases">
        <authorList>
            <person name="Nowell W R."/>
        </authorList>
    </citation>
    <scope>NUCLEOTIDE SEQUENCE</scope>
    <source>
        <strain evidence="1">Ploen Becks lab</strain>
    </source>
</reference>